<comment type="caution">
    <text evidence="1">The sequence shown here is derived from an EMBL/GenBank/DDBJ whole genome shotgun (WGS) entry which is preliminary data.</text>
</comment>
<dbReference type="EMBL" id="CAUYUJ010008270">
    <property type="protein sequence ID" value="CAK0823437.1"/>
    <property type="molecule type" value="Genomic_DNA"/>
</dbReference>
<feature type="non-terminal residue" evidence="1">
    <location>
        <position position="1"/>
    </location>
</feature>
<accession>A0ABN9RXD6</accession>
<name>A0ABN9RXD6_9DINO</name>
<keyword evidence="2" id="KW-1185">Reference proteome</keyword>
<evidence type="ECO:0000313" key="1">
    <source>
        <dbReference type="EMBL" id="CAK0823437.1"/>
    </source>
</evidence>
<feature type="non-terminal residue" evidence="1">
    <location>
        <position position="190"/>
    </location>
</feature>
<gene>
    <name evidence="1" type="ORF">PCOR1329_LOCUS24143</name>
</gene>
<sequence length="190" mass="21402">AVSELYQNYKYVPLLCSKNLDVFSETDDDDNTYFRRFKKDVDALSQWLDDHENGEVATKLVKADEIFCGEGKPMNDDGCLNSQWFLNWAGGSDSWVGSAFGLVGWDSATAEEKWAQMASIFQSFNAQDDDGSTFHADVMEWKSKFPYHSFVHKQAGMSDSGAPKPLQRSLVCFGKRVASQLHRRPAGQHI</sequence>
<evidence type="ECO:0000313" key="2">
    <source>
        <dbReference type="Proteomes" id="UP001189429"/>
    </source>
</evidence>
<organism evidence="1 2">
    <name type="scientific">Prorocentrum cordatum</name>
    <dbReference type="NCBI Taxonomy" id="2364126"/>
    <lineage>
        <taxon>Eukaryota</taxon>
        <taxon>Sar</taxon>
        <taxon>Alveolata</taxon>
        <taxon>Dinophyceae</taxon>
        <taxon>Prorocentrales</taxon>
        <taxon>Prorocentraceae</taxon>
        <taxon>Prorocentrum</taxon>
    </lineage>
</organism>
<dbReference type="Proteomes" id="UP001189429">
    <property type="component" value="Unassembled WGS sequence"/>
</dbReference>
<reference evidence="1" key="1">
    <citation type="submission" date="2023-10" db="EMBL/GenBank/DDBJ databases">
        <authorList>
            <person name="Chen Y."/>
            <person name="Shah S."/>
            <person name="Dougan E. K."/>
            <person name="Thang M."/>
            <person name="Chan C."/>
        </authorList>
    </citation>
    <scope>NUCLEOTIDE SEQUENCE [LARGE SCALE GENOMIC DNA]</scope>
</reference>
<protein>
    <submittedName>
        <fullName evidence="1">Uncharacterized protein</fullName>
    </submittedName>
</protein>
<proteinExistence type="predicted"/>